<gene>
    <name evidence="2" type="ORF">F444_02462</name>
</gene>
<evidence type="ECO:0000313" key="3">
    <source>
        <dbReference type="Proteomes" id="UP000028582"/>
    </source>
</evidence>
<dbReference type="InterPro" id="IPR043502">
    <property type="entry name" value="DNA/RNA_pol_sf"/>
</dbReference>
<dbReference type="EMBL" id="ANJA01000491">
    <property type="protein sequence ID" value="ETO83532.1"/>
    <property type="molecule type" value="Genomic_DNA"/>
</dbReference>
<protein>
    <recommendedName>
        <fullName evidence="4">Reverse transcriptase domain-containing protein</fullName>
    </recommendedName>
</protein>
<reference evidence="2 3" key="1">
    <citation type="submission" date="2013-11" db="EMBL/GenBank/DDBJ databases">
        <title>The Genome Sequence of Phytophthora parasitica P1976.</title>
        <authorList>
            <consortium name="The Broad Institute Genomics Platform"/>
            <person name="Russ C."/>
            <person name="Tyler B."/>
            <person name="Panabieres F."/>
            <person name="Shan W."/>
            <person name="Tripathy S."/>
            <person name="Grunwald N."/>
            <person name="Machado M."/>
            <person name="Johnson C.S."/>
            <person name="Walker B."/>
            <person name="Young S."/>
            <person name="Zeng Q."/>
            <person name="Gargeya S."/>
            <person name="Fitzgerald M."/>
            <person name="Haas B."/>
            <person name="Abouelleil A."/>
            <person name="Allen A.W."/>
            <person name="Alvarado L."/>
            <person name="Arachchi H.M."/>
            <person name="Berlin A.M."/>
            <person name="Chapman S.B."/>
            <person name="Gainer-Dewar J."/>
            <person name="Goldberg J."/>
            <person name="Griggs A."/>
            <person name="Gujja S."/>
            <person name="Hansen M."/>
            <person name="Howarth C."/>
            <person name="Imamovic A."/>
            <person name="Ireland A."/>
            <person name="Larimer J."/>
            <person name="McCowan C."/>
            <person name="Murphy C."/>
            <person name="Pearson M."/>
            <person name="Poon T.W."/>
            <person name="Priest M."/>
            <person name="Roberts A."/>
            <person name="Saif S."/>
            <person name="Shea T."/>
            <person name="Sisk P."/>
            <person name="Sykes S."/>
            <person name="Wortman J."/>
            <person name="Nusbaum C."/>
            <person name="Birren B."/>
        </authorList>
    </citation>
    <scope>NUCLEOTIDE SEQUENCE [LARGE SCALE GENOMIC DNA]</scope>
    <source>
        <strain evidence="2 3">P1976</strain>
    </source>
</reference>
<evidence type="ECO:0000313" key="2">
    <source>
        <dbReference type="EMBL" id="ETO83532.1"/>
    </source>
</evidence>
<evidence type="ECO:0008006" key="4">
    <source>
        <dbReference type="Google" id="ProtNLM"/>
    </source>
</evidence>
<feature type="compositionally biased region" description="Polar residues" evidence="1">
    <location>
        <begin position="629"/>
        <end position="650"/>
    </location>
</feature>
<feature type="region of interest" description="Disordered" evidence="1">
    <location>
        <begin position="618"/>
        <end position="650"/>
    </location>
</feature>
<evidence type="ECO:0000256" key="1">
    <source>
        <dbReference type="SAM" id="MobiDB-lite"/>
    </source>
</evidence>
<dbReference type="AlphaFoldDB" id="A0A081AXC1"/>
<dbReference type="OrthoDB" id="126752at2759"/>
<proteinExistence type="predicted"/>
<name>A0A081AXC1_PHYNI</name>
<dbReference type="PANTHER" id="PTHR33050:SF7">
    <property type="entry name" value="RIBONUCLEASE H"/>
    <property type="match status" value="1"/>
</dbReference>
<dbReference type="PANTHER" id="PTHR33050">
    <property type="entry name" value="REVERSE TRANSCRIPTASE DOMAIN-CONTAINING PROTEIN"/>
    <property type="match status" value="1"/>
</dbReference>
<dbReference type="SUPFAM" id="SSF56672">
    <property type="entry name" value="DNA/RNA polymerases"/>
    <property type="match status" value="1"/>
</dbReference>
<dbReference type="Proteomes" id="UP000028582">
    <property type="component" value="Unassembled WGS sequence"/>
</dbReference>
<accession>A0A081AXC1</accession>
<feature type="region of interest" description="Disordered" evidence="1">
    <location>
        <begin position="531"/>
        <end position="557"/>
    </location>
</feature>
<comment type="caution">
    <text evidence="2">The sequence shown here is derived from an EMBL/GenBank/DDBJ whole genome shotgun (WGS) entry which is preliminary data.</text>
</comment>
<feature type="compositionally biased region" description="Basic residues" evidence="1">
    <location>
        <begin position="540"/>
        <end position="550"/>
    </location>
</feature>
<dbReference type="InterPro" id="IPR052055">
    <property type="entry name" value="Hepadnavirus_pol/RT"/>
</dbReference>
<organism evidence="2 3">
    <name type="scientific">Phytophthora nicotianae P1976</name>
    <dbReference type="NCBI Taxonomy" id="1317066"/>
    <lineage>
        <taxon>Eukaryota</taxon>
        <taxon>Sar</taxon>
        <taxon>Stramenopiles</taxon>
        <taxon>Oomycota</taxon>
        <taxon>Peronosporomycetes</taxon>
        <taxon>Peronosporales</taxon>
        <taxon>Peronosporaceae</taxon>
        <taxon>Phytophthora</taxon>
    </lineage>
</organism>
<sequence length="1223" mass="136308">MATSSVTPGALAFVGPPHLPSLEGFSYLSIVRVQGNSAIVRKTGPDTSDDGPEFDVKLAVLRHRIVESVEAELWPGSYVGHPIAFVQSAGDSSDQWAYGLVTGYSMQDHIAQLHVLHEAQTLCVQLRSTSTVIAIDRLNYALQTGASVNSMVLNALELLDKQNQVIVACGKSRSGLPSCVTSTLLSVPYEPDQRVPLIRPDTLAIAYVRRQHIVDCELTARGKTSADVFKDPVLEEKEAAPDTRTNTVMPNVSTNDVDLTFSDSDDEGNASANTTRQAAIDLVRLQNRPLDKRARYADTDIQELFMTSDADVPTLETRADIHSSMFRPSQVESQVRNAIAHPGTLGKNAQAVLEAAQQARHTRFLSTPPVLRAAYDLSFGIRGLSLMHFRRIFEGVEAQYTTDAVNTANFGRSNSHQPANPPANIGEIVDAFDNLLYFAKCFYNTTVCDFIKTGSEFIVEYAAFARPDASTCTMLVYWINSKLGKFRSLIIASNIQAAALVGREFTRSDGHLMELYQAQQDRHVAAIVASGPTRPAPSTKQHHPREHKTAKASMVPKEHLAVLPKQGNKVMCMRYLSKKGCTGPVPGKCFDPNRAHFKPLALPADAKSWIDKHFLAPNPATGRRREEQQAFSNSVQISPREQSLGEQHQNAQASIAYTSFRRQQQQAYITFQKSQLKVSNQLEISRHRRYQQLASIYNVELSAQREVPLEGLDVDRIRADSQLARALKQPLGQFVRVFRGETAEDTRPNKDLFELPLPADATLRATTVRWNEIARDGVKPRWKTHRPKEQQQHPSNHQTINKHLDRIRKHIAKGHREGRYLVVNADLSDLWTDIFISPIGVVEKAGSPQDVRVINDYSFPMGAAVNDFTDRCNFPDVSYNPPKDIARRIWELRIRFPGHPLLMMIGDVSGAFRHIPINADHVHMFAFHFDGFIVIDLSCGFGWCGSPAFYSVAGSLINALYESQRPPANLAPIDSSQFVGNVWCDDHTCIEIATGPRCMQADIALRKAMTTVLGPRALNEDKFTQWSTKTKALELLWYTEKGTVSVPTQKIDKARCRIDCLLTAATCSLSSISKLVGSLRYVSTCFPAARSFYQNVQVFASTFHSPHERRRVPADVREDLVWFRAVLTVEHQFNSIPVEHFARLQTTTYYVMMDASDTGICALERQLRQYIRLQFSQDVRDGFATSMKDNSINVRELMSAVLAVTQVQHGPQKVGIVPMSACG</sequence>